<feature type="transmembrane region" description="Helical" evidence="1">
    <location>
        <begin position="15"/>
        <end position="36"/>
    </location>
</feature>
<sequence length="41" mass="5033">MLFPLTYSSVCFPQTWTWTECWMVILHFWSVIFFNLNSLSR</sequence>
<keyword evidence="1" id="KW-0812">Transmembrane</keyword>
<evidence type="ECO:0000313" key="2">
    <source>
        <dbReference type="EMBL" id="JAD63531.1"/>
    </source>
</evidence>
<keyword evidence="1" id="KW-1133">Transmembrane helix</keyword>
<reference evidence="2" key="2">
    <citation type="journal article" date="2015" name="Data Brief">
        <title>Shoot transcriptome of the giant reed, Arundo donax.</title>
        <authorList>
            <person name="Barrero R.A."/>
            <person name="Guerrero F.D."/>
            <person name="Moolhuijzen P."/>
            <person name="Goolsby J.A."/>
            <person name="Tidwell J."/>
            <person name="Bellgard S.E."/>
            <person name="Bellgard M.I."/>
        </authorList>
    </citation>
    <scope>NUCLEOTIDE SEQUENCE</scope>
    <source>
        <tissue evidence="2">Shoot tissue taken approximately 20 cm above the soil surface</tissue>
    </source>
</reference>
<keyword evidence="1" id="KW-0472">Membrane</keyword>
<name>A0A0A9BJI5_ARUDO</name>
<accession>A0A0A9BJI5</accession>
<reference evidence="2" key="1">
    <citation type="submission" date="2014-09" db="EMBL/GenBank/DDBJ databases">
        <authorList>
            <person name="Magalhaes I.L.F."/>
            <person name="Oliveira U."/>
            <person name="Santos F.R."/>
            <person name="Vidigal T.H.D.A."/>
            <person name="Brescovit A.D."/>
            <person name="Santos A.J."/>
        </authorList>
    </citation>
    <scope>NUCLEOTIDE SEQUENCE</scope>
    <source>
        <tissue evidence="2">Shoot tissue taken approximately 20 cm above the soil surface</tissue>
    </source>
</reference>
<evidence type="ECO:0000256" key="1">
    <source>
        <dbReference type="SAM" id="Phobius"/>
    </source>
</evidence>
<organism evidence="2">
    <name type="scientific">Arundo donax</name>
    <name type="common">Giant reed</name>
    <name type="synonym">Donax arundinaceus</name>
    <dbReference type="NCBI Taxonomy" id="35708"/>
    <lineage>
        <taxon>Eukaryota</taxon>
        <taxon>Viridiplantae</taxon>
        <taxon>Streptophyta</taxon>
        <taxon>Embryophyta</taxon>
        <taxon>Tracheophyta</taxon>
        <taxon>Spermatophyta</taxon>
        <taxon>Magnoliopsida</taxon>
        <taxon>Liliopsida</taxon>
        <taxon>Poales</taxon>
        <taxon>Poaceae</taxon>
        <taxon>PACMAD clade</taxon>
        <taxon>Arundinoideae</taxon>
        <taxon>Arundineae</taxon>
        <taxon>Arundo</taxon>
    </lineage>
</organism>
<dbReference type="EMBL" id="GBRH01234364">
    <property type="protein sequence ID" value="JAD63531.1"/>
    <property type="molecule type" value="Transcribed_RNA"/>
</dbReference>
<dbReference type="AlphaFoldDB" id="A0A0A9BJI5"/>
<protein>
    <submittedName>
        <fullName evidence="2">Uncharacterized protein</fullName>
    </submittedName>
</protein>
<proteinExistence type="predicted"/>